<gene>
    <name evidence="2" type="ORF">GSOID_T00032343001</name>
</gene>
<dbReference type="AlphaFoldDB" id="E4YSG3"/>
<protein>
    <submittedName>
        <fullName evidence="2">Uncharacterized protein</fullName>
    </submittedName>
</protein>
<dbReference type="EMBL" id="FN655210">
    <property type="protein sequence ID" value="CBY38402.1"/>
    <property type="molecule type" value="Genomic_DNA"/>
</dbReference>
<name>E4YSG3_OIKDI</name>
<proteinExistence type="predicted"/>
<sequence length="102" mass="12121">MYWLTELCRFHKITDHFKNSQFPFFKHNGQILEFEVESWQQRAKNYMREIWEELAEPEIDIGDIIITENDTESDVDPNLIRKSQSGGSIGKIEADCDKRQLQ</sequence>
<feature type="region of interest" description="Disordered" evidence="1">
    <location>
        <begin position="74"/>
        <end position="102"/>
    </location>
</feature>
<evidence type="ECO:0000313" key="2">
    <source>
        <dbReference type="EMBL" id="CBY38402.1"/>
    </source>
</evidence>
<evidence type="ECO:0000256" key="1">
    <source>
        <dbReference type="SAM" id="MobiDB-lite"/>
    </source>
</evidence>
<reference evidence="2" key="1">
    <citation type="journal article" date="2010" name="Science">
        <title>Plasticity of animal genome architecture unmasked by rapid evolution of a pelagic tunicate.</title>
        <authorList>
            <person name="Denoeud F."/>
            <person name="Henriet S."/>
            <person name="Mungpakdee S."/>
            <person name="Aury J.M."/>
            <person name="Da Silva C."/>
            <person name="Brinkmann H."/>
            <person name="Mikhaleva J."/>
            <person name="Olsen L.C."/>
            <person name="Jubin C."/>
            <person name="Canestro C."/>
            <person name="Bouquet J.M."/>
            <person name="Danks G."/>
            <person name="Poulain J."/>
            <person name="Campsteijn C."/>
            <person name="Adamski M."/>
            <person name="Cross I."/>
            <person name="Yadetie F."/>
            <person name="Muffato M."/>
            <person name="Louis A."/>
            <person name="Butcher S."/>
            <person name="Tsagkogeorga G."/>
            <person name="Konrad A."/>
            <person name="Singh S."/>
            <person name="Jensen M.F."/>
            <person name="Cong E.H."/>
            <person name="Eikeseth-Otteraa H."/>
            <person name="Noel B."/>
            <person name="Anthouard V."/>
            <person name="Porcel B.M."/>
            <person name="Kachouri-Lafond R."/>
            <person name="Nishino A."/>
            <person name="Ugolini M."/>
            <person name="Chourrout P."/>
            <person name="Nishida H."/>
            <person name="Aasland R."/>
            <person name="Huzurbazar S."/>
            <person name="Westhof E."/>
            <person name="Delsuc F."/>
            <person name="Lehrach H."/>
            <person name="Reinhardt R."/>
            <person name="Weissenbach J."/>
            <person name="Roy S.W."/>
            <person name="Artiguenave F."/>
            <person name="Postlethwait J.H."/>
            <person name="Manak J.R."/>
            <person name="Thompson E.M."/>
            <person name="Jaillon O."/>
            <person name="Du Pasquier L."/>
            <person name="Boudinot P."/>
            <person name="Liberles D.A."/>
            <person name="Volff J.N."/>
            <person name="Philippe H."/>
            <person name="Lenhard B."/>
            <person name="Roest Crollius H."/>
            <person name="Wincker P."/>
            <person name="Chourrout D."/>
        </authorList>
    </citation>
    <scope>NUCLEOTIDE SEQUENCE [LARGE SCALE GENOMIC DNA]</scope>
</reference>
<organism evidence="2">
    <name type="scientific">Oikopleura dioica</name>
    <name type="common">Tunicate</name>
    <dbReference type="NCBI Taxonomy" id="34765"/>
    <lineage>
        <taxon>Eukaryota</taxon>
        <taxon>Metazoa</taxon>
        <taxon>Chordata</taxon>
        <taxon>Tunicata</taxon>
        <taxon>Appendicularia</taxon>
        <taxon>Copelata</taxon>
        <taxon>Oikopleuridae</taxon>
        <taxon>Oikopleura</taxon>
    </lineage>
</organism>
<accession>E4YSG3</accession>
<feature type="compositionally biased region" description="Basic and acidic residues" evidence="1">
    <location>
        <begin position="92"/>
        <end position="102"/>
    </location>
</feature>
<dbReference type="Proteomes" id="UP000011014">
    <property type="component" value="Unassembled WGS sequence"/>
</dbReference>